<dbReference type="PANTHER" id="PTHR43094">
    <property type="entry name" value="AMINOTRANSFERASE"/>
    <property type="match status" value="1"/>
</dbReference>
<comment type="similarity">
    <text evidence="1 3">Belongs to the class-III pyridoxal-phosphate-dependent aminotransferase family.</text>
</comment>
<keyword evidence="4" id="KW-0808">Transferase</keyword>
<keyword evidence="4" id="KW-0032">Aminotransferase</keyword>
<dbReference type="InterPro" id="IPR049704">
    <property type="entry name" value="Aminotrans_3_PPA_site"/>
</dbReference>
<gene>
    <name evidence="4" type="ORF">HZI73_22165</name>
</gene>
<dbReference type="Pfam" id="PF00202">
    <property type="entry name" value="Aminotran_3"/>
    <property type="match status" value="1"/>
</dbReference>
<dbReference type="InterPro" id="IPR005814">
    <property type="entry name" value="Aminotrans_3"/>
</dbReference>
<dbReference type="PROSITE" id="PS00600">
    <property type="entry name" value="AA_TRANSFER_CLASS_3"/>
    <property type="match status" value="1"/>
</dbReference>
<keyword evidence="5" id="KW-1185">Reference proteome</keyword>
<dbReference type="PIRSF" id="PIRSF000521">
    <property type="entry name" value="Transaminase_4ab_Lys_Orn"/>
    <property type="match status" value="1"/>
</dbReference>
<dbReference type="Gene3D" id="3.90.1150.10">
    <property type="entry name" value="Aspartate Aminotransferase, domain 1"/>
    <property type="match status" value="1"/>
</dbReference>
<proteinExistence type="inferred from homology"/>
<dbReference type="CDD" id="cd00610">
    <property type="entry name" value="OAT_like"/>
    <property type="match status" value="1"/>
</dbReference>
<name>A0A8J8SIT2_9FIRM</name>
<evidence type="ECO:0000313" key="5">
    <source>
        <dbReference type="Proteomes" id="UP000683246"/>
    </source>
</evidence>
<dbReference type="GO" id="GO:0008483">
    <property type="term" value="F:transaminase activity"/>
    <property type="evidence" value="ECO:0007669"/>
    <property type="project" value="UniProtKB-KW"/>
</dbReference>
<accession>A0A8J8SIT2</accession>
<dbReference type="InterPro" id="IPR015424">
    <property type="entry name" value="PyrdxlP-dep_Trfase"/>
</dbReference>
<evidence type="ECO:0000256" key="1">
    <source>
        <dbReference type="ARBA" id="ARBA00008954"/>
    </source>
</evidence>
<dbReference type="Gene3D" id="3.40.640.10">
    <property type="entry name" value="Type I PLP-dependent aspartate aminotransferase-like (Major domain)"/>
    <property type="match status" value="1"/>
</dbReference>
<dbReference type="AlphaFoldDB" id="A0A8J8SIT2"/>
<dbReference type="GO" id="GO:0030170">
    <property type="term" value="F:pyridoxal phosphate binding"/>
    <property type="evidence" value="ECO:0007669"/>
    <property type="project" value="InterPro"/>
</dbReference>
<evidence type="ECO:0000313" key="4">
    <source>
        <dbReference type="EMBL" id="QUI24838.1"/>
    </source>
</evidence>
<evidence type="ECO:0000256" key="2">
    <source>
        <dbReference type="ARBA" id="ARBA00022898"/>
    </source>
</evidence>
<dbReference type="KEGG" id="vpy:HZI73_22165"/>
<dbReference type="InterPro" id="IPR015422">
    <property type="entry name" value="PyrdxlP-dep_Trfase_small"/>
</dbReference>
<reference evidence="4" key="1">
    <citation type="submission" date="2020-07" db="EMBL/GenBank/DDBJ databases">
        <title>Vallitalea pronyensis genome.</title>
        <authorList>
            <person name="Postec A."/>
        </authorList>
    </citation>
    <scope>NUCLEOTIDE SEQUENCE</scope>
    <source>
        <strain evidence="4">FatNI3</strain>
    </source>
</reference>
<dbReference type="EMBL" id="CP058649">
    <property type="protein sequence ID" value="QUI24838.1"/>
    <property type="molecule type" value="Genomic_DNA"/>
</dbReference>
<organism evidence="4 5">
    <name type="scientific">Vallitalea pronyensis</name>
    <dbReference type="NCBI Taxonomy" id="1348613"/>
    <lineage>
        <taxon>Bacteria</taxon>
        <taxon>Bacillati</taxon>
        <taxon>Bacillota</taxon>
        <taxon>Clostridia</taxon>
        <taxon>Lachnospirales</taxon>
        <taxon>Vallitaleaceae</taxon>
        <taxon>Vallitalea</taxon>
    </lineage>
</organism>
<sequence>MITLNNTVIAEDKAYNMQVYSPEEIIFKQADGMYLIDDQGKKYLDFSAQFSACSLGHNNKELIDAISSQMKKIVSVTSMFVTQERVQLAKTLTDLAPYGLTKVLMGCTGSDANEFALKTAKYYKGGGKIISFWRGFHGSTAGSAAATGKSETIQENPHIAELLPRGFLHTSPPYCYRCDFGKNPHHCELQCLKYLEQQILNDSSNNVAAIITEPVFAAGGVIVPPNGYLKELRRICDRFNALLIFDEVVTGIGRTGAMFACEHWEVIPDILVTGKALTGGYVPGSAVITTKEIGDVMDKLTLHGHTHSFYPLMCTAASKNLEIIQRDGLVENSRIVGAYLNKRLKELQTKYDVIGDVRGMGLLQGFELVKNKKTKQANFELGDMLFKEMLKKGLVTELESRKNLNNVVIVLHPPLITSKKDVDRCIQIIDASIEACSTNIHYK</sequence>
<dbReference type="InterPro" id="IPR015421">
    <property type="entry name" value="PyrdxlP-dep_Trfase_major"/>
</dbReference>
<dbReference type="PANTHER" id="PTHR43094:SF1">
    <property type="entry name" value="AMINOTRANSFERASE CLASS-III"/>
    <property type="match status" value="1"/>
</dbReference>
<dbReference type="Proteomes" id="UP000683246">
    <property type="component" value="Chromosome"/>
</dbReference>
<dbReference type="SUPFAM" id="SSF53383">
    <property type="entry name" value="PLP-dependent transferases"/>
    <property type="match status" value="1"/>
</dbReference>
<keyword evidence="2 3" id="KW-0663">Pyridoxal phosphate</keyword>
<protein>
    <submittedName>
        <fullName evidence="4">Aspartate aminotransferase family protein</fullName>
    </submittedName>
</protein>
<evidence type="ECO:0000256" key="3">
    <source>
        <dbReference type="RuleBase" id="RU003560"/>
    </source>
</evidence>